<feature type="domain" description="Phospholipid/glycerol acyltransferase" evidence="5">
    <location>
        <begin position="72"/>
        <end position="186"/>
    </location>
</feature>
<evidence type="ECO:0000313" key="7">
    <source>
        <dbReference type="Proteomes" id="UP000188912"/>
    </source>
</evidence>
<dbReference type="AlphaFoldDB" id="A0A1U9JX05"/>
<evidence type="ECO:0000256" key="1">
    <source>
        <dbReference type="ARBA" id="ARBA00005189"/>
    </source>
</evidence>
<dbReference type="KEGG" id="thd:BHV28_17430"/>
<sequence length="267" mass="30287">MLVIRSWLFAIAFFVITLVEMVLFAPFYFLLPHKQAWIVPRLWARSVLFAQRIIAGTHYHVEGLKNLPEGACIVAAKHQSRWETLALVLFIADPTIILKRELMWIPGFGWYLAKMGMVPINRGSPIKALKAIITAARKRVAQGRQILIFPEGTRQIVGAEPDYKPGIVPIYTELKLPVVPVAHNAGLYWPPNNFRRYPGTIHCRFLPVIKPGLERKAFMKRLEHDIETASDELLLAAAKGKNPPVMPQKAVEKLKSLGFEWKGKTRP</sequence>
<dbReference type="Proteomes" id="UP000188912">
    <property type="component" value="Chromosome"/>
</dbReference>
<proteinExistence type="predicted"/>
<keyword evidence="4" id="KW-0472">Membrane</keyword>
<evidence type="ECO:0000256" key="2">
    <source>
        <dbReference type="ARBA" id="ARBA00022679"/>
    </source>
</evidence>
<comment type="pathway">
    <text evidence="1">Lipid metabolism.</text>
</comment>
<evidence type="ECO:0000256" key="3">
    <source>
        <dbReference type="ARBA" id="ARBA00023315"/>
    </source>
</evidence>
<dbReference type="SUPFAM" id="SSF69593">
    <property type="entry name" value="Glycerol-3-phosphate (1)-acyltransferase"/>
    <property type="match status" value="1"/>
</dbReference>
<dbReference type="PANTHER" id="PTHR10434">
    <property type="entry name" value="1-ACYL-SN-GLYCEROL-3-PHOSPHATE ACYLTRANSFERASE"/>
    <property type="match status" value="1"/>
</dbReference>
<dbReference type="SMART" id="SM00563">
    <property type="entry name" value="PlsC"/>
    <property type="match status" value="1"/>
</dbReference>
<accession>A0A1U9JX05</accession>
<dbReference type="CDD" id="cd07989">
    <property type="entry name" value="LPLAT_AGPAT-like"/>
    <property type="match status" value="1"/>
</dbReference>
<evidence type="ECO:0000259" key="5">
    <source>
        <dbReference type="SMART" id="SM00563"/>
    </source>
</evidence>
<dbReference type="GO" id="GO:0006654">
    <property type="term" value="P:phosphatidic acid biosynthetic process"/>
    <property type="evidence" value="ECO:0007669"/>
    <property type="project" value="TreeGrafter"/>
</dbReference>
<reference evidence="6 7" key="1">
    <citation type="journal article" date="2010" name="Science">
        <title>Genomic comparison of the ants Camponotus floridanus and Harpegnathos saltator.</title>
        <authorList>
            <person name="Bonasio R."/>
            <person name="Zhang G."/>
            <person name="Ye C."/>
            <person name="Mutti N.S."/>
            <person name="Fang X."/>
            <person name="Qin N."/>
            <person name="Donahue G."/>
            <person name="Yang P."/>
            <person name="Li Q."/>
            <person name="Li C."/>
            <person name="Zhang P."/>
            <person name="Huang Z."/>
            <person name="Berger S.L."/>
            <person name="Reinberg D."/>
            <person name="Wang J."/>
            <person name="Liebig J."/>
        </authorList>
    </citation>
    <scope>NUCLEOTIDE SEQUENCE [LARGE SCALE GENOMIC DNA]</scope>
    <source>
        <strain evidence="6 7">Hsal</strain>
    </source>
</reference>
<dbReference type="InterPro" id="IPR002123">
    <property type="entry name" value="Plipid/glycerol_acylTrfase"/>
</dbReference>
<keyword evidence="2" id="KW-0808">Transferase</keyword>
<evidence type="ECO:0000313" key="6">
    <source>
        <dbReference type="EMBL" id="AQS42412.1"/>
    </source>
</evidence>
<keyword evidence="4" id="KW-0812">Transmembrane</keyword>
<evidence type="ECO:0000256" key="4">
    <source>
        <dbReference type="SAM" id="Phobius"/>
    </source>
</evidence>
<dbReference type="STRING" id="1902579.BHV28_17430"/>
<gene>
    <name evidence="6" type="primary">plsC</name>
    <name evidence="6" type="ORF">BHV28_17430</name>
</gene>
<name>A0A1U9JX05_9HYPH</name>
<organism evidence="6 7">
    <name type="scientific">Candidatus Tokpelaia hoelldobleri</name>
    <dbReference type="NCBI Taxonomy" id="1902579"/>
    <lineage>
        <taxon>Bacteria</taxon>
        <taxon>Pseudomonadati</taxon>
        <taxon>Pseudomonadota</taxon>
        <taxon>Alphaproteobacteria</taxon>
        <taxon>Hyphomicrobiales</taxon>
        <taxon>Candidatus Tokpelaia</taxon>
    </lineage>
</organism>
<dbReference type="Pfam" id="PF01553">
    <property type="entry name" value="Acyltransferase"/>
    <property type="match status" value="1"/>
</dbReference>
<dbReference type="PANTHER" id="PTHR10434:SF40">
    <property type="entry name" value="1-ACYL-SN-GLYCEROL-3-PHOSPHATE ACYLTRANSFERASE"/>
    <property type="match status" value="1"/>
</dbReference>
<keyword evidence="3 6" id="KW-0012">Acyltransferase</keyword>
<keyword evidence="7" id="KW-1185">Reference proteome</keyword>
<keyword evidence="4" id="KW-1133">Transmembrane helix</keyword>
<dbReference type="EMBL" id="CP017315">
    <property type="protein sequence ID" value="AQS42412.1"/>
    <property type="molecule type" value="Genomic_DNA"/>
</dbReference>
<dbReference type="GO" id="GO:0003841">
    <property type="term" value="F:1-acylglycerol-3-phosphate O-acyltransferase activity"/>
    <property type="evidence" value="ECO:0007669"/>
    <property type="project" value="TreeGrafter"/>
</dbReference>
<feature type="transmembrane region" description="Helical" evidence="4">
    <location>
        <begin position="6"/>
        <end position="31"/>
    </location>
</feature>
<protein>
    <submittedName>
        <fullName evidence="6">1-acyl-sn-glycerol-3-phosphate acyltransferase</fullName>
    </submittedName>
</protein>
<reference evidence="6 7" key="2">
    <citation type="journal article" date="2016" name="Sci. Rep.">
        <title>The genome of Rhizobiales bacteria in predatory ants reveals urease gene functions but no genes for nitrogen fixation.</title>
        <authorList>
            <person name="Neuvonen M.M."/>
            <person name="Tamarit D."/>
            <person name="Naslund K."/>
            <person name="Liebig J."/>
            <person name="Feldhaar H."/>
            <person name="Moran N.A."/>
            <person name="Guy L."/>
            <person name="Andersson S.G."/>
        </authorList>
    </citation>
    <scope>NUCLEOTIDE SEQUENCE [LARGE SCALE GENOMIC DNA]</scope>
    <source>
        <strain evidence="6 7">Hsal</strain>
    </source>
</reference>